<dbReference type="PROSITE" id="PS50033">
    <property type="entry name" value="UBX"/>
    <property type="match status" value="1"/>
</dbReference>
<dbReference type="SUPFAM" id="SSF54236">
    <property type="entry name" value="Ubiquitin-like"/>
    <property type="match status" value="3"/>
</dbReference>
<evidence type="ECO:0000256" key="2">
    <source>
        <dbReference type="SAM" id="MobiDB-lite"/>
    </source>
</evidence>
<feature type="domain" description="UBX" evidence="3">
    <location>
        <begin position="468"/>
        <end position="545"/>
    </location>
</feature>
<feature type="region of interest" description="Disordered" evidence="2">
    <location>
        <begin position="170"/>
        <end position="205"/>
    </location>
</feature>
<feature type="coiled-coil region" evidence="1">
    <location>
        <begin position="420"/>
        <end position="455"/>
    </location>
</feature>
<comment type="caution">
    <text evidence="4">The sequence shown here is derived from an EMBL/GenBank/DDBJ whole genome shotgun (WGS) entry which is preliminary data.</text>
</comment>
<name>A0A1W0X591_HYPEX</name>
<dbReference type="PANTHER" id="PTHR23322:SF96">
    <property type="entry name" value="FAS-ASSOCIATED FACTOR 1"/>
    <property type="match status" value="1"/>
</dbReference>
<dbReference type="Gene3D" id="3.10.20.90">
    <property type="entry name" value="Phosphatidylinositol 3-kinase Catalytic Subunit, Chain A, domain 1"/>
    <property type="match status" value="3"/>
</dbReference>
<feature type="compositionally biased region" description="Basic and acidic residues" evidence="2">
    <location>
        <begin position="183"/>
        <end position="198"/>
    </location>
</feature>
<dbReference type="Gene3D" id="3.40.30.10">
    <property type="entry name" value="Glutaredoxin"/>
    <property type="match status" value="1"/>
</dbReference>
<reference evidence="5" key="1">
    <citation type="submission" date="2017-01" db="EMBL/GenBank/DDBJ databases">
        <title>Comparative genomics of anhydrobiosis in the tardigrade Hypsibius dujardini.</title>
        <authorList>
            <person name="Yoshida Y."/>
            <person name="Koutsovoulos G."/>
            <person name="Laetsch D."/>
            <person name="Stevens L."/>
            <person name="Kumar S."/>
            <person name="Horikawa D."/>
            <person name="Ishino K."/>
            <person name="Komine S."/>
            <person name="Tomita M."/>
            <person name="Blaxter M."/>
            <person name="Arakawa K."/>
        </authorList>
    </citation>
    <scope>NUCLEOTIDE SEQUENCE [LARGE SCALE GENOMIC DNA]</scope>
    <source>
        <strain evidence="5">Z151</strain>
    </source>
</reference>
<protein>
    <submittedName>
        <fullName evidence="4">FAS-associated factor 1</fullName>
    </submittedName>
</protein>
<dbReference type="PANTHER" id="PTHR23322">
    <property type="entry name" value="FAS-ASSOCIATED PROTEIN"/>
    <property type="match status" value="1"/>
</dbReference>
<dbReference type="GO" id="GO:0043130">
    <property type="term" value="F:ubiquitin binding"/>
    <property type="evidence" value="ECO:0007669"/>
    <property type="project" value="TreeGrafter"/>
</dbReference>
<dbReference type="OrthoDB" id="1920064at2759"/>
<dbReference type="InterPro" id="IPR049483">
    <property type="entry name" value="FAF1_2-like_UAS"/>
</dbReference>
<dbReference type="EMBL" id="MTYJ01000017">
    <property type="protein sequence ID" value="OQV22482.1"/>
    <property type="molecule type" value="Genomic_DNA"/>
</dbReference>
<dbReference type="SMART" id="SM00166">
    <property type="entry name" value="UBX"/>
    <property type="match status" value="1"/>
</dbReference>
<dbReference type="AlphaFoldDB" id="A0A1W0X591"/>
<keyword evidence="1" id="KW-0175">Coiled coil</keyword>
<dbReference type="InterPro" id="IPR006577">
    <property type="entry name" value="UAS"/>
</dbReference>
<feature type="compositionally biased region" description="Polar residues" evidence="2">
    <location>
        <begin position="170"/>
        <end position="182"/>
    </location>
</feature>
<dbReference type="Proteomes" id="UP000192578">
    <property type="component" value="Unassembled WGS sequence"/>
</dbReference>
<dbReference type="InterPro" id="IPR050730">
    <property type="entry name" value="UBX_domain-protein"/>
</dbReference>
<keyword evidence="5" id="KW-1185">Reference proteome</keyword>
<dbReference type="InterPro" id="IPR029071">
    <property type="entry name" value="Ubiquitin-like_domsf"/>
</dbReference>
<evidence type="ECO:0000313" key="5">
    <source>
        <dbReference type="Proteomes" id="UP000192578"/>
    </source>
</evidence>
<evidence type="ECO:0000259" key="3">
    <source>
        <dbReference type="PROSITE" id="PS50033"/>
    </source>
</evidence>
<proteinExistence type="predicted"/>
<dbReference type="Pfam" id="PF00789">
    <property type="entry name" value="UBX"/>
    <property type="match status" value="1"/>
</dbReference>
<evidence type="ECO:0000313" key="4">
    <source>
        <dbReference type="EMBL" id="OQV22482.1"/>
    </source>
</evidence>
<organism evidence="4 5">
    <name type="scientific">Hypsibius exemplaris</name>
    <name type="common">Freshwater tardigrade</name>
    <dbReference type="NCBI Taxonomy" id="2072580"/>
    <lineage>
        <taxon>Eukaryota</taxon>
        <taxon>Metazoa</taxon>
        <taxon>Ecdysozoa</taxon>
        <taxon>Tardigrada</taxon>
        <taxon>Eutardigrada</taxon>
        <taxon>Parachela</taxon>
        <taxon>Hypsibioidea</taxon>
        <taxon>Hypsibiidae</taxon>
        <taxon>Hypsibius</taxon>
    </lineage>
</organism>
<evidence type="ECO:0000256" key="1">
    <source>
        <dbReference type="SAM" id="Coils"/>
    </source>
</evidence>
<dbReference type="GO" id="GO:0005634">
    <property type="term" value="C:nucleus"/>
    <property type="evidence" value="ECO:0007669"/>
    <property type="project" value="TreeGrafter"/>
</dbReference>
<dbReference type="InterPro" id="IPR001012">
    <property type="entry name" value="UBX_dom"/>
</dbReference>
<dbReference type="SMART" id="SM00594">
    <property type="entry name" value="UAS"/>
    <property type="match status" value="1"/>
</dbReference>
<dbReference type="GO" id="GO:0005783">
    <property type="term" value="C:endoplasmic reticulum"/>
    <property type="evidence" value="ECO:0007669"/>
    <property type="project" value="TreeGrafter"/>
</dbReference>
<sequence length="548" mass="62775">MEVDEEMVVDEDIVFLIHYGEQTIRLELPAQERVESVKIHLMRKTGLLKAEMELLGWDIPDNVSDDVTFADLGISKEYHLVLRALNGADPDGERISVVYHLQVNDVENDEIYNLFFNGMQTVREVKQHVTQLCPIPFERQHWEGWPWPVDDDALLFNIGLKTPRHELQISRTRNVVRSPTSNDRSRSAGRNEPDHSYDMDEDDLDDDAIEISPPVPQRGSLLPNALLPPAEAIALFELNFEKRYGHNHVQFFKGSIREAMSFAFDRPVPDRQLFAIYLHNEKSFPVNIFVSQVLQNPVLIDRFRDHAVFWPWDVTLPESRATVQGELAEVIGEQAVIPLVTTRPDSFPILLICGKTKGSVDVLRVLDGTKSFTDVLDALELAGEIHRRNQENELAEQQTRERNRLVVEEQNQAYQASLVADQAKAEAKRAVEDQKRREEENVQEAIRQRALRQEEARAQLPEEPAQGSSDSITAVRLRTPDGRSLTRRFASSDPLQYLFRFAHANGYPEDEFNLVCSYPRKELGSLDKQKSFKELGLTQQIAIFVEEH</sequence>
<gene>
    <name evidence="4" type="ORF">BV898_03657</name>
</gene>
<dbReference type="GO" id="GO:0036503">
    <property type="term" value="P:ERAD pathway"/>
    <property type="evidence" value="ECO:0007669"/>
    <property type="project" value="TreeGrafter"/>
</dbReference>
<accession>A0A1W0X591</accession>
<dbReference type="Pfam" id="PF21021">
    <property type="entry name" value="FAF1"/>
    <property type="match status" value="1"/>
</dbReference>